<dbReference type="AlphaFoldDB" id="A0AA95NEN6"/>
<accession>A0AA95NEN6</accession>
<evidence type="ECO:0000313" key="4">
    <source>
        <dbReference type="Proteomes" id="UP001177769"/>
    </source>
</evidence>
<organism evidence="3 4">
    <name type="scientific">Paucibacter sediminis</name>
    <dbReference type="NCBI Taxonomy" id="3019553"/>
    <lineage>
        <taxon>Bacteria</taxon>
        <taxon>Pseudomonadati</taxon>
        <taxon>Pseudomonadota</taxon>
        <taxon>Betaproteobacteria</taxon>
        <taxon>Burkholderiales</taxon>
        <taxon>Sphaerotilaceae</taxon>
        <taxon>Roseateles</taxon>
    </lineage>
</organism>
<keyword evidence="4" id="KW-1185">Reference proteome</keyword>
<feature type="region of interest" description="Disordered" evidence="1">
    <location>
        <begin position="57"/>
        <end position="93"/>
    </location>
</feature>
<sequence length="196" mass="21888">MPRDAIPCAVQDLSAFAKTLRSQLQAHAESAAEAPSHLTLMNMLARAAGHRNLQALKASHAAQPGSSHGQATLPARQRTQPAHGPRLPGLSETADRALRQFDEQGRLARWPTKYSVQRHAMWGLWMHFDPKRPYTEREVNEILKSRHSFGDHCTLRRELVNMRLLERTADGACYHKVAARPDADVAALLKALRLRG</sequence>
<name>A0AA95NEN6_9BURK</name>
<evidence type="ECO:0000256" key="1">
    <source>
        <dbReference type="SAM" id="MobiDB-lite"/>
    </source>
</evidence>
<evidence type="ECO:0000313" key="3">
    <source>
        <dbReference type="EMBL" id="WIT10713.1"/>
    </source>
</evidence>
<proteinExistence type="predicted"/>
<dbReference type="InterPro" id="IPR018656">
    <property type="entry name" value="DUF2087"/>
</dbReference>
<dbReference type="RefSeq" id="WP_285231787.1">
    <property type="nucleotide sequence ID" value="NZ_CP116346.1"/>
</dbReference>
<dbReference type="Proteomes" id="UP001177769">
    <property type="component" value="Chromosome"/>
</dbReference>
<evidence type="ECO:0000259" key="2">
    <source>
        <dbReference type="Pfam" id="PF09860"/>
    </source>
</evidence>
<dbReference type="KEGG" id="pais:PFX98_17585"/>
<gene>
    <name evidence="3" type="ORF">PFX98_17585</name>
</gene>
<dbReference type="EMBL" id="CP116346">
    <property type="protein sequence ID" value="WIT10713.1"/>
    <property type="molecule type" value="Genomic_DNA"/>
</dbReference>
<dbReference type="Pfam" id="PF09860">
    <property type="entry name" value="DUF2087"/>
    <property type="match status" value="1"/>
</dbReference>
<reference evidence="3" key="1">
    <citation type="submission" date="2023-01" db="EMBL/GenBank/DDBJ databases">
        <title>Whole genome sequence of Paucibacter sp. S2-9 isolated from pond sediment.</title>
        <authorList>
            <person name="Jung J.Y."/>
        </authorList>
    </citation>
    <scope>NUCLEOTIDE SEQUENCE</scope>
    <source>
        <strain evidence="3">S2-9</strain>
    </source>
</reference>
<protein>
    <submittedName>
        <fullName evidence="3">DUF2087 domain-containing protein</fullName>
    </submittedName>
</protein>
<feature type="domain" description="DUF2087" evidence="2">
    <location>
        <begin position="106"/>
        <end position="175"/>
    </location>
</feature>